<feature type="transmembrane region" description="Helical" evidence="13">
    <location>
        <begin position="117"/>
        <end position="138"/>
    </location>
</feature>
<keyword evidence="12 13" id="KW-0472">Membrane</keyword>
<evidence type="ECO:0000256" key="5">
    <source>
        <dbReference type="ARBA" id="ARBA00022475"/>
    </source>
</evidence>
<evidence type="ECO:0000256" key="2">
    <source>
        <dbReference type="ARBA" id="ARBA00004651"/>
    </source>
</evidence>
<dbReference type="RefSeq" id="WP_283424235.1">
    <property type="nucleotide sequence ID" value="NZ_FXTY01000001.1"/>
</dbReference>
<evidence type="ECO:0000256" key="12">
    <source>
        <dbReference type="ARBA" id="ARBA00023136"/>
    </source>
</evidence>
<keyword evidence="14" id="KW-0732">Signal</keyword>
<dbReference type="NCBIfam" id="TIGR01583">
    <property type="entry name" value="formate-DH-gamm"/>
    <property type="match status" value="1"/>
</dbReference>
<evidence type="ECO:0000313" key="17">
    <source>
        <dbReference type="Proteomes" id="UP001157961"/>
    </source>
</evidence>
<evidence type="ECO:0000256" key="1">
    <source>
        <dbReference type="ARBA" id="ARBA00001971"/>
    </source>
</evidence>
<feature type="chain" id="PRO_5045581676" evidence="14">
    <location>
        <begin position="20"/>
        <end position="396"/>
    </location>
</feature>
<protein>
    <submittedName>
        <fullName evidence="16">Formate dehydrogenase gamma subunit</fullName>
    </submittedName>
</protein>
<name>A0ABY1N9Z2_9RHOB</name>
<feature type="transmembrane region" description="Helical" evidence="13">
    <location>
        <begin position="328"/>
        <end position="347"/>
    </location>
</feature>
<dbReference type="PANTHER" id="PTHR30074">
    <property type="entry name" value="FORMATE DEHYDROGENASE, NITRATE-INDUCIBLE, CYTOCHROME B556 FDN SUBUNIT"/>
    <property type="match status" value="1"/>
</dbReference>
<comment type="similarity">
    <text evidence="3">Belongs to the formate dehydrogenase gamma subunit family.</text>
</comment>
<feature type="transmembrane region" description="Helical" evidence="13">
    <location>
        <begin position="162"/>
        <end position="183"/>
    </location>
</feature>
<evidence type="ECO:0000256" key="4">
    <source>
        <dbReference type="ARBA" id="ARBA00022448"/>
    </source>
</evidence>
<keyword evidence="8" id="KW-0479">Metal-binding</keyword>
<evidence type="ECO:0000256" key="3">
    <source>
        <dbReference type="ARBA" id="ARBA00010747"/>
    </source>
</evidence>
<evidence type="ECO:0000256" key="14">
    <source>
        <dbReference type="SAM" id="SignalP"/>
    </source>
</evidence>
<dbReference type="InterPro" id="IPR051817">
    <property type="entry name" value="FDH_cytochrome_b556_subunit"/>
</dbReference>
<keyword evidence="4" id="KW-0813">Transport</keyword>
<accession>A0ABY1N9Z2</accession>
<dbReference type="SUPFAM" id="SSF81342">
    <property type="entry name" value="Transmembrane di-heme cytochromes"/>
    <property type="match status" value="1"/>
</dbReference>
<feature type="domain" description="Cytochrome b561 bacterial/Ni-hydrogenase" evidence="15">
    <location>
        <begin position="155"/>
        <end position="362"/>
    </location>
</feature>
<evidence type="ECO:0000256" key="7">
    <source>
        <dbReference type="ARBA" id="ARBA00022692"/>
    </source>
</evidence>
<dbReference type="PANTHER" id="PTHR30074:SF6">
    <property type="entry name" value="FORMATE DEHYDROGENASE GAMMA SUBUNIT"/>
    <property type="match status" value="1"/>
</dbReference>
<dbReference type="Gene3D" id="1.20.950.20">
    <property type="entry name" value="Transmembrane di-heme cytochromes, Chain C"/>
    <property type="match status" value="1"/>
</dbReference>
<dbReference type="InterPro" id="IPR011577">
    <property type="entry name" value="Cyt_b561_bac/Ni-Hgenase"/>
</dbReference>
<dbReference type="Proteomes" id="UP001157961">
    <property type="component" value="Unassembled WGS sequence"/>
</dbReference>
<evidence type="ECO:0000313" key="16">
    <source>
        <dbReference type="EMBL" id="SMP03761.1"/>
    </source>
</evidence>
<evidence type="ECO:0000256" key="8">
    <source>
        <dbReference type="ARBA" id="ARBA00022723"/>
    </source>
</evidence>
<dbReference type="InterPro" id="IPR006471">
    <property type="entry name" value="Formate_DH_gsu"/>
</dbReference>
<comment type="caution">
    <text evidence="16">The sequence shown here is derived from an EMBL/GenBank/DDBJ whole genome shotgun (WGS) entry which is preliminary data.</text>
</comment>
<keyword evidence="5" id="KW-1003">Cell membrane</keyword>
<keyword evidence="9" id="KW-0249">Electron transport</keyword>
<sequence>MRALLWIALSFMLALPGFAEEVPDRAATGGAQTLEDIMARQRGEKIDDSFRREATGQGNVEALIGQLGTRGAASDAEVFRALRYGSADTRTSAPGPTAGLLIQDSGMKWLAFREGPLLRYGLIFLGVMMAAILAFYLYRGKILIDGPKTGRMIIRFDAFERFSHWVMGVSFILLGLSGLYLIAGRKFLIPWMGHGVYADIAEAGKWVHNNISWAFMISLVLVFILWVKHNIPDRGDIQWMAKAGGLFSKGVHPPAKKFNAGQKIIFWSVIILGFSISLSGVALLFPFEVSVFAKTFQIVNMTGLPNLIMGAPLPEVLSPYEEMQLSQLWHGIVAFLFIGIIIAHIYLGSVGMEGAIETMATGEVDEQWAKEHHSIWYDEEMAKAKDAAPDQATPAE</sequence>
<evidence type="ECO:0000256" key="10">
    <source>
        <dbReference type="ARBA" id="ARBA00022989"/>
    </source>
</evidence>
<dbReference type="Pfam" id="PF01292">
    <property type="entry name" value="Ni_hydr_CYTB"/>
    <property type="match status" value="1"/>
</dbReference>
<gene>
    <name evidence="16" type="ORF">SAMN06265373_101375</name>
</gene>
<evidence type="ECO:0000259" key="15">
    <source>
        <dbReference type="Pfam" id="PF01292"/>
    </source>
</evidence>
<dbReference type="InterPro" id="IPR016174">
    <property type="entry name" value="Di-haem_cyt_TM"/>
</dbReference>
<organism evidence="16 17">
    <name type="scientific">Shimia sagamensis</name>
    <dbReference type="NCBI Taxonomy" id="1566352"/>
    <lineage>
        <taxon>Bacteria</taxon>
        <taxon>Pseudomonadati</taxon>
        <taxon>Pseudomonadota</taxon>
        <taxon>Alphaproteobacteria</taxon>
        <taxon>Rhodobacterales</taxon>
        <taxon>Roseobacteraceae</taxon>
    </lineage>
</organism>
<reference evidence="16 17" key="1">
    <citation type="submission" date="2017-05" db="EMBL/GenBank/DDBJ databases">
        <authorList>
            <person name="Varghese N."/>
            <person name="Submissions S."/>
        </authorList>
    </citation>
    <scope>NUCLEOTIDE SEQUENCE [LARGE SCALE GENOMIC DNA]</scope>
    <source>
        <strain evidence="16 17">DSM 29734</strain>
    </source>
</reference>
<feature type="transmembrane region" description="Helical" evidence="13">
    <location>
        <begin position="211"/>
        <end position="227"/>
    </location>
</feature>
<feature type="signal peptide" evidence="14">
    <location>
        <begin position="1"/>
        <end position="19"/>
    </location>
</feature>
<keyword evidence="7 13" id="KW-0812">Transmembrane</keyword>
<comment type="subcellular location">
    <subcellularLocation>
        <location evidence="2">Cell membrane</location>
        <topology evidence="2">Multi-pass membrane protein</topology>
    </subcellularLocation>
</comment>
<evidence type="ECO:0000256" key="13">
    <source>
        <dbReference type="SAM" id="Phobius"/>
    </source>
</evidence>
<comment type="cofactor">
    <cofactor evidence="1">
        <name>heme</name>
        <dbReference type="ChEBI" id="CHEBI:30413"/>
    </cofactor>
</comment>
<keyword evidence="17" id="KW-1185">Reference proteome</keyword>
<feature type="transmembrane region" description="Helical" evidence="13">
    <location>
        <begin position="264"/>
        <end position="285"/>
    </location>
</feature>
<keyword evidence="11" id="KW-0408">Iron</keyword>
<dbReference type="EMBL" id="FXTY01000001">
    <property type="protein sequence ID" value="SMP03761.1"/>
    <property type="molecule type" value="Genomic_DNA"/>
</dbReference>
<proteinExistence type="inferred from homology"/>
<evidence type="ECO:0000256" key="9">
    <source>
        <dbReference type="ARBA" id="ARBA00022982"/>
    </source>
</evidence>
<evidence type="ECO:0000256" key="6">
    <source>
        <dbReference type="ARBA" id="ARBA00022617"/>
    </source>
</evidence>
<evidence type="ECO:0000256" key="11">
    <source>
        <dbReference type="ARBA" id="ARBA00023004"/>
    </source>
</evidence>
<keyword evidence="10 13" id="KW-1133">Transmembrane helix</keyword>
<keyword evidence="6" id="KW-0349">Heme</keyword>